<gene>
    <name evidence="3" type="ORF">F3J40_22585</name>
</gene>
<name>A0ABX0RJQ9_9GAMM</name>
<evidence type="ECO:0000313" key="3">
    <source>
        <dbReference type="EMBL" id="NIF24363.1"/>
    </source>
</evidence>
<comment type="caution">
    <text evidence="3">The sequence shown here is derived from an EMBL/GenBank/DDBJ whole genome shotgun (WGS) entry which is preliminary data.</text>
</comment>
<dbReference type="Proteomes" id="UP001515683">
    <property type="component" value="Unassembled WGS sequence"/>
</dbReference>
<dbReference type="EMBL" id="VWXF01000014">
    <property type="protein sequence ID" value="NIF24363.1"/>
    <property type="molecule type" value="Genomic_DNA"/>
</dbReference>
<evidence type="ECO:0000259" key="2">
    <source>
        <dbReference type="Pfam" id="PF25838"/>
    </source>
</evidence>
<proteinExistence type="predicted"/>
<dbReference type="RefSeq" id="WP_167018236.1">
    <property type="nucleotide sequence ID" value="NZ_VWXF01000014.1"/>
</dbReference>
<accession>A0ABX0RJQ9</accession>
<sequence>MDDLLLRYGTRELPEKGETIRFGDWSFELVAGDIKNICFAGTEIVRAIGYVVRDANWGTWPQQHLHPTLTRTAQSLTWRGTSHCHTENGCKLTIVRELILTRDNQLRYSASACPDRAMETARSGITVLYPLQGVAGSPVAVTGTDGSVTHAHFPLLIEPWQPFQHIAQLCYQHAAGWLVNTGYAGEVFEMEDQRAWSDGSYKVYSRPLALPWPYRLAAEETLTQSVSLAVTAISPASKALPALHPIDARNTLPATGLLLTEAQCEEPPHVVDALAALRPQHLLAHYNPEQNSPHWLATLAWIKRQSQLPLLLEYVLPVRQGEDFRPALVLLQQQLAEARLQPDALIPSPAPDMTSTPPGSEWPWTPALEAIYRTTRELFPDCSLGGGMLSYFTELNRKRPPLGLTDFITHATCPIVHNADDRSVVQTLESLPYITATTRSFIGRQMPYYLGPSMISMRSNPYGSHVYANPQQRRLTMTHEDVRQRGLFFASYLVGYMAGIVDAEVSHWCPAALCGSLGLQPLLSSNPTRWPAWYVVHWFAAHAGQRWRAETPQQGAVAIVIENGEQDPIWLIANLNDRAVAIPLPEGSVQQSWSLDSYGYREKQRPLSGTIFTLEACAVCELTIGSY</sequence>
<dbReference type="Pfam" id="PF25838">
    <property type="entry name" value="Apionate_lact_M"/>
    <property type="match status" value="1"/>
</dbReference>
<feature type="domain" description="D-apionate lactonase N-terminal" evidence="1">
    <location>
        <begin position="7"/>
        <end position="231"/>
    </location>
</feature>
<keyword evidence="4" id="KW-1185">Reference proteome</keyword>
<protein>
    <submittedName>
        <fullName evidence="3">Uncharacterized protein</fullName>
    </submittedName>
</protein>
<reference evidence="3 4" key="1">
    <citation type="journal article" date="2019" name="bioRxiv">
        <title>Bacteria contribute to plant secondary compound degradation in a generalist herbivore system.</title>
        <authorList>
            <person name="Francoeur C.B."/>
            <person name="Khadempour L."/>
            <person name="Moreira-Soto R.D."/>
            <person name="Gotting K."/>
            <person name="Book A.J."/>
            <person name="Pinto-Tomas A.A."/>
            <person name="Keefover-Ring K."/>
            <person name="Currie C.R."/>
        </authorList>
    </citation>
    <scope>NUCLEOTIDE SEQUENCE [LARGE SCALE GENOMIC DNA]</scope>
    <source>
        <strain evidence="3">Acro-835</strain>
    </source>
</reference>
<dbReference type="Pfam" id="PF25837">
    <property type="entry name" value="Apionate_lact_N"/>
    <property type="match status" value="1"/>
</dbReference>
<organism evidence="3 4">
    <name type="scientific">Candidatus Pantoea multigeneris</name>
    <dbReference type="NCBI Taxonomy" id="2608357"/>
    <lineage>
        <taxon>Bacteria</taxon>
        <taxon>Pseudomonadati</taxon>
        <taxon>Pseudomonadota</taxon>
        <taxon>Gammaproteobacteria</taxon>
        <taxon>Enterobacterales</taxon>
        <taxon>Erwiniaceae</taxon>
        <taxon>Pantoea</taxon>
    </lineage>
</organism>
<dbReference type="InterPro" id="IPR058788">
    <property type="entry name" value="ApnL_N"/>
</dbReference>
<evidence type="ECO:0000259" key="1">
    <source>
        <dbReference type="Pfam" id="PF25837"/>
    </source>
</evidence>
<evidence type="ECO:0000313" key="4">
    <source>
        <dbReference type="Proteomes" id="UP001515683"/>
    </source>
</evidence>
<feature type="domain" description="D-apionate lactonase TIM barrel" evidence="2">
    <location>
        <begin position="256"/>
        <end position="544"/>
    </location>
</feature>
<dbReference type="InterPro" id="IPR058787">
    <property type="entry name" value="ApnL_M"/>
</dbReference>